<keyword evidence="1" id="KW-0812">Transmembrane</keyword>
<evidence type="ECO:0000256" key="1">
    <source>
        <dbReference type="SAM" id="Phobius"/>
    </source>
</evidence>
<dbReference type="RefSeq" id="WP_179490491.1">
    <property type="nucleotide sequence ID" value="NZ_JACCCW010000002.1"/>
</dbReference>
<evidence type="ECO:0000313" key="2">
    <source>
        <dbReference type="EMBL" id="NYF79674.1"/>
    </source>
</evidence>
<keyword evidence="1" id="KW-0472">Membrane</keyword>
<keyword evidence="3" id="KW-1185">Reference proteome</keyword>
<feature type="transmembrane region" description="Helical" evidence="1">
    <location>
        <begin position="229"/>
        <end position="253"/>
    </location>
</feature>
<reference evidence="2 3" key="1">
    <citation type="submission" date="2020-07" db="EMBL/GenBank/DDBJ databases">
        <title>Genomic Encyclopedia of Type Strains, Phase IV (KMG-V): Genome sequencing to study the core and pangenomes of soil and plant-associated prokaryotes.</title>
        <authorList>
            <person name="Whitman W."/>
        </authorList>
    </citation>
    <scope>NUCLEOTIDE SEQUENCE [LARGE SCALE GENOMIC DNA]</scope>
    <source>
        <strain evidence="2 3">X4EP2</strain>
    </source>
</reference>
<evidence type="ECO:0000313" key="3">
    <source>
        <dbReference type="Proteomes" id="UP000589520"/>
    </source>
</evidence>
<protein>
    <submittedName>
        <fullName evidence="2">Uncharacterized protein</fullName>
    </submittedName>
</protein>
<feature type="transmembrane region" description="Helical" evidence="1">
    <location>
        <begin position="128"/>
        <end position="153"/>
    </location>
</feature>
<name>A0A7Y9TGN8_9BACT</name>
<organism evidence="2 3">
    <name type="scientific">Granulicella arctica</name>
    <dbReference type="NCBI Taxonomy" id="940613"/>
    <lineage>
        <taxon>Bacteria</taxon>
        <taxon>Pseudomonadati</taxon>
        <taxon>Acidobacteriota</taxon>
        <taxon>Terriglobia</taxon>
        <taxon>Terriglobales</taxon>
        <taxon>Acidobacteriaceae</taxon>
        <taxon>Granulicella</taxon>
    </lineage>
</organism>
<gene>
    <name evidence="2" type="ORF">HDF17_001994</name>
</gene>
<dbReference type="Proteomes" id="UP000589520">
    <property type="component" value="Unassembled WGS sequence"/>
</dbReference>
<dbReference type="EMBL" id="JACCCW010000002">
    <property type="protein sequence ID" value="NYF79674.1"/>
    <property type="molecule type" value="Genomic_DNA"/>
</dbReference>
<sequence>MAETLPKDRVTQSFVGTLQWCWKRPLLTALEVLWRWVYGVPALLLLWHEGTRILQTTPLDDAALKQMTLLDPVKASLTLAKAMLALMPPLLAVAVWLVPLLVVTWVIVSSLGRTVVLRRVDSRLHVRPVTLMVLQVIRLAAMSTSFAVWFWCLQEAAKIAVTGPIAQGAEPSMVLYFALAIIATLGLFVLWALVSWGFSVAPLLAMLHGWGVGRSLASSFRLGGLKIKLVEINLVMGIVKIALIVLAMVFSASPLPFETVATQEFLTYWWAGVTVLYFVASDYFHVARLVAYLELWRATAVESGGGI</sequence>
<comment type="caution">
    <text evidence="2">The sequence shown here is derived from an EMBL/GenBank/DDBJ whole genome shotgun (WGS) entry which is preliminary data.</text>
</comment>
<feature type="transmembrane region" description="Helical" evidence="1">
    <location>
        <begin position="265"/>
        <end position="284"/>
    </location>
</feature>
<accession>A0A7Y9TGN8</accession>
<feature type="transmembrane region" description="Helical" evidence="1">
    <location>
        <begin position="84"/>
        <end position="108"/>
    </location>
</feature>
<dbReference type="AlphaFoldDB" id="A0A7Y9TGN8"/>
<proteinExistence type="predicted"/>
<feature type="transmembrane region" description="Helical" evidence="1">
    <location>
        <begin position="174"/>
        <end position="194"/>
    </location>
</feature>
<keyword evidence="1" id="KW-1133">Transmembrane helix</keyword>
<feature type="transmembrane region" description="Helical" evidence="1">
    <location>
        <begin position="200"/>
        <end position="217"/>
    </location>
</feature>